<proteinExistence type="predicted"/>
<dbReference type="VEuPathDB" id="FungiDB:UREG_05195"/>
<evidence type="ECO:0000313" key="2">
    <source>
        <dbReference type="EMBL" id="EEP80353.1"/>
    </source>
</evidence>
<name>C4JRV6_UNCRE</name>
<sequence length="735" mass="83641">MASTISVARSWPPAPIVEDEVESVLHEIFEDGSAVNVNQDDVPVLSKGSIDQYPILVPVEVQEPFPALAESDAKRRCNVEANSARKLPGREPLSPGLPRRALSTSDATRRKKKGNRVRFVEPDDDDKKWKHKPGLDPSPPQFLGSLANEIEEAQQLPLTSRYAREPSDALDHDMYKRHASRADGDKHLSRVSRPHSQHPADVFDDLDNPRHTSRRLSWNTWEEQRDGDVAWIKERTYEWHSDDEISSYRGTHYKHWRESSRIVTERISTEVSPVRSSSKEIVPERYSVTDSGRRRTNGANGTTADYTSLRYSRKDRTLKDSRKEHSPQPAARAGSEVSSTRRNGQSYSPPSLPSSSHGHGNSRTAHVAVSSRSPAVMASTYARPRSSTAPTADTVRRSPDNPNFSLSPCPRSIPMAGYRDWYTVIGLDHLNICPSCMKQIGKTRFRDLFIPSLPKSADAKVRCSLSQPWARLAFVQTMKLGLNHLELLYQVTRPPVGGQPCTGRIPSMQSWYRVSDPETGRTVPDFNACSACFRNLSILMPSLCDSFRSVPILQERVCDLRADSTRFMQYLDLFDAAVTHSMHDPHRYIDLRDFIKYARRKNAMYDCPRDHVVVGAWRYIPDLPEFTVCEDCYDDVVWPIANSPIANKITRTPQLLPARGSQQASCYLYSPRMRAKFREAVRLGDFGYLKAAVRRRYDAETNFRERKKILLADVARGYDRDRELRRNADEWKRSE</sequence>
<dbReference type="RefSeq" id="XP_002584506.1">
    <property type="nucleotide sequence ID" value="XM_002584460.1"/>
</dbReference>
<feature type="compositionally biased region" description="Low complexity" evidence="1">
    <location>
        <begin position="346"/>
        <end position="356"/>
    </location>
</feature>
<dbReference type="KEGG" id="ure:UREG_05195"/>
<gene>
    <name evidence="2" type="ORF">UREG_05195</name>
</gene>
<feature type="compositionally biased region" description="Polar residues" evidence="1">
    <location>
        <begin position="336"/>
        <end position="345"/>
    </location>
</feature>
<feature type="region of interest" description="Disordered" evidence="1">
    <location>
        <begin position="267"/>
        <end position="408"/>
    </location>
</feature>
<feature type="region of interest" description="Disordered" evidence="1">
    <location>
        <begin position="178"/>
        <end position="209"/>
    </location>
</feature>
<feature type="compositionally biased region" description="Basic and acidic residues" evidence="1">
    <location>
        <begin position="178"/>
        <end position="188"/>
    </location>
</feature>
<protein>
    <submittedName>
        <fullName evidence="2">Uncharacterized protein</fullName>
    </submittedName>
</protein>
<dbReference type="OMA" id="HEIFEDG"/>
<dbReference type="InParanoid" id="C4JRV6"/>
<dbReference type="AlphaFoldDB" id="C4JRV6"/>
<evidence type="ECO:0000313" key="3">
    <source>
        <dbReference type="Proteomes" id="UP000002058"/>
    </source>
</evidence>
<dbReference type="HOGENOM" id="CLU_012506_0_0_1"/>
<dbReference type="eggNOG" id="ENOG502SJTA">
    <property type="taxonomic scope" value="Eukaryota"/>
</dbReference>
<keyword evidence="3" id="KW-1185">Reference proteome</keyword>
<feature type="compositionally biased region" description="Basic and acidic residues" evidence="1">
    <location>
        <begin position="312"/>
        <end position="326"/>
    </location>
</feature>
<dbReference type="Proteomes" id="UP000002058">
    <property type="component" value="Unassembled WGS sequence"/>
</dbReference>
<feature type="region of interest" description="Disordered" evidence="1">
    <location>
        <begin position="81"/>
        <end position="143"/>
    </location>
</feature>
<feature type="compositionally biased region" description="Basic and acidic residues" evidence="1">
    <location>
        <begin position="118"/>
        <end position="128"/>
    </location>
</feature>
<accession>C4JRV6</accession>
<dbReference type="EMBL" id="CH476617">
    <property type="protein sequence ID" value="EEP80353.1"/>
    <property type="molecule type" value="Genomic_DNA"/>
</dbReference>
<dbReference type="GeneID" id="8438168"/>
<organism evidence="2 3">
    <name type="scientific">Uncinocarpus reesii (strain UAMH 1704)</name>
    <dbReference type="NCBI Taxonomy" id="336963"/>
    <lineage>
        <taxon>Eukaryota</taxon>
        <taxon>Fungi</taxon>
        <taxon>Dikarya</taxon>
        <taxon>Ascomycota</taxon>
        <taxon>Pezizomycotina</taxon>
        <taxon>Eurotiomycetes</taxon>
        <taxon>Eurotiomycetidae</taxon>
        <taxon>Onygenales</taxon>
        <taxon>Onygenaceae</taxon>
        <taxon>Uncinocarpus</taxon>
    </lineage>
</organism>
<evidence type="ECO:0000256" key="1">
    <source>
        <dbReference type="SAM" id="MobiDB-lite"/>
    </source>
</evidence>
<dbReference type="STRING" id="336963.C4JRV6"/>
<reference evidence="3" key="1">
    <citation type="journal article" date="2009" name="Genome Res.">
        <title>Comparative genomic analyses of the human fungal pathogens Coccidioides and their relatives.</title>
        <authorList>
            <person name="Sharpton T.J."/>
            <person name="Stajich J.E."/>
            <person name="Rounsley S.D."/>
            <person name="Gardner M.J."/>
            <person name="Wortman J.R."/>
            <person name="Jordar V.S."/>
            <person name="Maiti R."/>
            <person name="Kodira C.D."/>
            <person name="Neafsey D.E."/>
            <person name="Zeng Q."/>
            <person name="Hung C.-Y."/>
            <person name="McMahan C."/>
            <person name="Muszewska A."/>
            <person name="Grynberg M."/>
            <person name="Mandel M.A."/>
            <person name="Kellner E.M."/>
            <person name="Barker B.M."/>
            <person name="Galgiani J.N."/>
            <person name="Orbach M.J."/>
            <person name="Kirkland T.N."/>
            <person name="Cole G.T."/>
            <person name="Henn M.R."/>
            <person name="Birren B.W."/>
            <person name="Taylor J.W."/>
        </authorList>
    </citation>
    <scope>NUCLEOTIDE SEQUENCE [LARGE SCALE GENOMIC DNA]</scope>
    <source>
        <strain evidence="3">UAMH 1704</strain>
    </source>
</reference>
<dbReference type="OrthoDB" id="5324692at2759"/>
<feature type="compositionally biased region" description="Polar residues" evidence="1">
    <location>
        <begin position="297"/>
        <end position="310"/>
    </location>
</feature>